<proteinExistence type="predicted"/>
<dbReference type="AlphaFoldDB" id="A0A853GCI6"/>
<name>A0A853GCI6_9GAMM</name>
<organism evidence="1 2">
    <name type="scientific">Candidatus Vesicomyosocius endoextente</name>
    <dbReference type="NCBI Taxonomy" id="2738853"/>
    <lineage>
        <taxon>Bacteria</taxon>
        <taxon>Pseudomonadati</taxon>
        <taxon>Pseudomonadota</taxon>
        <taxon>Gammaproteobacteria</taxon>
        <taxon>Candidatus Pseudothioglobaceae</taxon>
        <taxon>Candidatus Vesicomyidisocius</taxon>
    </lineage>
</organism>
<accession>A0A853GCI6</accession>
<reference evidence="1 2" key="1">
    <citation type="submission" date="2020-05" db="EMBL/GenBank/DDBJ databases">
        <title>Horizontal transmission and recombination maintain forever young bacterial symbiont genomes.</title>
        <authorList>
            <person name="Russell S.L."/>
            <person name="Pepper-Tunick E."/>
            <person name="Svedberg J."/>
            <person name="Byrne A."/>
            <person name="Ruelas Castillo J."/>
            <person name="Vollmers C."/>
            <person name="Beinart R.A."/>
            <person name="Corbett-Detig R."/>
        </authorList>
    </citation>
    <scope>NUCLEOTIDE SEQUENCE [LARGE SCALE GENOMIC DNA]</scope>
    <source>
        <strain evidence="1">Monterey_2004</strain>
    </source>
</reference>
<comment type="caution">
    <text evidence="1">The sequence shown here is derived from an EMBL/GenBank/DDBJ whole genome shotgun (WGS) entry which is preliminary data.</text>
</comment>
<evidence type="ECO:0000313" key="2">
    <source>
        <dbReference type="Proteomes" id="UP000525329"/>
    </source>
</evidence>
<sequence length="81" mass="9031">MKIKLITFIIVLFLTPVHAGLWEKITTIGAKIVTPTSEYLIETSGWNIRVYEWIPTDNPNTRCLFAAGSQKGGVACYSIND</sequence>
<protein>
    <submittedName>
        <fullName evidence="1">Uncharacterized protein</fullName>
    </submittedName>
</protein>
<evidence type="ECO:0000313" key="1">
    <source>
        <dbReference type="EMBL" id="NYT52550.1"/>
    </source>
</evidence>
<gene>
    <name evidence="1" type="ORF">H0A74_03135</name>
</gene>
<dbReference type="Proteomes" id="UP000525329">
    <property type="component" value="Unassembled WGS sequence"/>
</dbReference>
<dbReference type="EMBL" id="JACCHU010000002">
    <property type="protein sequence ID" value="NYT52550.1"/>
    <property type="molecule type" value="Genomic_DNA"/>
</dbReference>